<dbReference type="GO" id="GO:0030008">
    <property type="term" value="C:TRAPP complex"/>
    <property type="evidence" value="ECO:0007669"/>
    <property type="project" value="TreeGrafter"/>
</dbReference>
<dbReference type="PANTHER" id="PTHR21581:SF6">
    <property type="entry name" value="TRAFFICKING PROTEIN PARTICLE COMPLEX SUBUNIT 12"/>
    <property type="match status" value="1"/>
</dbReference>
<feature type="region of interest" description="Disordered" evidence="1">
    <location>
        <begin position="1"/>
        <end position="117"/>
    </location>
</feature>
<evidence type="ECO:0000256" key="1">
    <source>
        <dbReference type="SAM" id="MobiDB-lite"/>
    </source>
</evidence>
<keyword evidence="3" id="KW-1185">Reference proteome</keyword>
<evidence type="ECO:0000313" key="2">
    <source>
        <dbReference type="EMBL" id="KZP25536.1"/>
    </source>
</evidence>
<dbReference type="GO" id="GO:0005794">
    <property type="term" value="C:Golgi apparatus"/>
    <property type="evidence" value="ECO:0007669"/>
    <property type="project" value="TreeGrafter"/>
</dbReference>
<dbReference type="EMBL" id="KV417520">
    <property type="protein sequence ID" value="KZP25536.1"/>
    <property type="molecule type" value="Genomic_DNA"/>
</dbReference>
<dbReference type="Gene3D" id="1.25.40.10">
    <property type="entry name" value="Tetratricopeptide repeat domain"/>
    <property type="match status" value="1"/>
</dbReference>
<dbReference type="AlphaFoldDB" id="A0A166NZC0"/>
<dbReference type="SUPFAM" id="SSF48452">
    <property type="entry name" value="TPR-like"/>
    <property type="match status" value="1"/>
</dbReference>
<proteinExistence type="predicted"/>
<gene>
    <name evidence="2" type="ORF">FIBSPDRAFT_909472</name>
</gene>
<feature type="compositionally biased region" description="Acidic residues" evidence="1">
    <location>
        <begin position="106"/>
        <end position="115"/>
    </location>
</feature>
<name>A0A166NZC0_9AGAM</name>
<dbReference type="STRING" id="436010.A0A166NZC0"/>
<reference evidence="2 3" key="1">
    <citation type="journal article" date="2016" name="Mol. Biol. Evol.">
        <title>Comparative Genomics of Early-Diverging Mushroom-Forming Fungi Provides Insights into the Origins of Lignocellulose Decay Capabilities.</title>
        <authorList>
            <person name="Nagy L.G."/>
            <person name="Riley R."/>
            <person name="Tritt A."/>
            <person name="Adam C."/>
            <person name="Daum C."/>
            <person name="Floudas D."/>
            <person name="Sun H."/>
            <person name="Yadav J.S."/>
            <person name="Pangilinan J."/>
            <person name="Larsson K.H."/>
            <person name="Matsuura K."/>
            <person name="Barry K."/>
            <person name="Labutti K."/>
            <person name="Kuo R."/>
            <person name="Ohm R.A."/>
            <person name="Bhattacharya S.S."/>
            <person name="Shirouzu T."/>
            <person name="Yoshinaga Y."/>
            <person name="Martin F.M."/>
            <person name="Grigoriev I.V."/>
            <person name="Hibbett D.S."/>
        </authorList>
    </citation>
    <scope>NUCLEOTIDE SEQUENCE [LARGE SCALE GENOMIC DNA]</scope>
    <source>
        <strain evidence="2 3">CBS 109695</strain>
    </source>
</reference>
<feature type="compositionally biased region" description="Acidic residues" evidence="1">
    <location>
        <begin position="45"/>
        <end position="60"/>
    </location>
</feature>
<accession>A0A166NZC0</accession>
<protein>
    <submittedName>
        <fullName evidence="2">Uncharacterized protein</fullName>
    </submittedName>
</protein>
<dbReference type="Pfam" id="PF13432">
    <property type="entry name" value="TPR_16"/>
    <property type="match status" value="1"/>
</dbReference>
<sequence length="487" mass="53839">MALKEAPEEEEGDEEEREREGEEPGASPVVSAHVEPEVPDPFLMDSEDDDSEDDSSDEDLGASHSTAPADEISLVRSPQPGSPRSPVTPLAPDVHKDVPPPPPAPESEEDDDDAPDLYLPGLVIPSMFLPIPNTDPLTTLLSKYITQPEKRPVRDLSGEWKRTDFHTLVMSNSWRALARMARDRIVVSNPEELAPILSLWYLRLSSLARLRLYNQTSAEITNLFTVLNGVAPPAARQWLFDRILPFELEVMQARVKYWAGDHMGYLDGLHGLLRKCRSKARKARKDEITRAMWQERGARVCLIIASQLVEMKDYSAAVRLLEPLLDQGPNISTAALRSSIARIYLQSGYMEKALKHFAVVAADSEVTQAVKDMNAAILACAQGEWDCASELSRKLLDADPEDFAALNNLSVSLLGQGKLKEGITILESALKTSPATVVVAEAYLFNLSTLYELRSAMAVEKKKDLLIEVAKWSGDGLKTTCLKMPTN</sequence>
<feature type="compositionally biased region" description="Acidic residues" evidence="1">
    <location>
        <begin position="7"/>
        <end position="23"/>
    </location>
</feature>
<dbReference type="PANTHER" id="PTHR21581">
    <property type="entry name" value="D-ALANYL-D-ALANINE CARBOXYPEPTIDASE"/>
    <property type="match status" value="1"/>
</dbReference>
<dbReference type="InterPro" id="IPR011990">
    <property type="entry name" value="TPR-like_helical_dom_sf"/>
</dbReference>
<dbReference type="OrthoDB" id="428342at2759"/>
<evidence type="ECO:0000313" key="3">
    <source>
        <dbReference type="Proteomes" id="UP000076532"/>
    </source>
</evidence>
<dbReference type="Proteomes" id="UP000076532">
    <property type="component" value="Unassembled WGS sequence"/>
</dbReference>
<organism evidence="2 3">
    <name type="scientific">Athelia psychrophila</name>
    <dbReference type="NCBI Taxonomy" id="1759441"/>
    <lineage>
        <taxon>Eukaryota</taxon>
        <taxon>Fungi</taxon>
        <taxon>Dikarya</taxon>
        <taxon>Basidiomycota</taxon>
        <taxon>Agaricomycotina</taxon>
        <taxon>Agaricomycetes</taxon>
        <taxon>Agaricomycetidae</taxon>
        <taxon>Atheliales</taxon>
        <taxon>Atheliaceae</taxon>
        <taxon>Athelia</taxon>
    </lineage>
</organism>